<evidence type="ECO:0000313" key="2">
    <source>
        <dbReference type="EMBL" id="EKX87767.1"/>
    </source>
</evidence>
<keyword evidence="1" id="KW-0472">Membrane</keyword>
<name>L1M981_9CORY</name>
<sequence>MAAAWYRVFDHTVNDKAESSHEVDRKIALSFGFIANLSGAFVALVSCMIRLKFLCHRRS</sequence>
<comment type="caution">
    <text evidence="2">The sequence shown here is derived from an EMBL/GenBank/DDBJ whole genome shotgun (WGS) entry which is preliminary data.</text>
</comment>
<reference evidence="2 3" key="1">
    <citation type="submission" date="2012-05" db="EMBL/GenBank/DDBJ databases">
        <authorList>
            <person name="Weinstock G."/>
            <person name="Sodergren E."/>
            <person name="Lobos E.A."/>
            <person name="Fulton L."/>
            <person name="Fulton R."/>
            <person name="Courtney L."/>
            <person name="Fronick C."/>
            <person name="O'Laughlin M."/>
            <person name="Godfrey J."/>
            <person name="Wilson R.M."/>
            <person name="Miner T."/>
            <person name="Farmer C."/>
            <person name="Delehaunty K."/>
            <person name="Cordes M."/>
            <person name="Minx P."/>
            <person name="Tomlinson C."/>
            <person name="Chen J."/>
            <person name="Wollam A."/>
            <person name="Pepin K.H."/>
            <person name="Bhonagiri V."/>
            <person name="Zhang X."/>
            <person name="Suruliraj S."/>
            <person name="Warren W."/>
            <person name="Mitreva M."/>
            <person name="Mardis E.R."/>
            <person name="Wilson R.K."/>
        </authorList>
    </citation>
    <scope>NUCLEOTIDE SEQUENCE [LARGE SCALE GENOMIC DNA]</scope>
    <source>
        <strain evidence="2 3">F0235</strain>
    </source>
</reference>
<keyword evidence="1" id="KW-1133">Transmembrane helix</keyword>
<feature type="transmembrane region" description="Helical" evidence="1">
    <location>
        <begin position="27"/>
        <end position="49"/>
    </location>
</feature>
<keyword evidence="1" id="KW-0812">Transmembrane</keyword>
<dbReference type="EMBL" id="AMEM01000041">
    <property type="protein sequence ID" value="EKX87767.1"/>
    <property type="molecule type" value="Genomic_DNA"/>
</dbReference>
<dbReference type="Proteomes" id="UP000010445">
    <property type="component" value="Unassembled WGS sequence"/>
</dbReference>
<proteinExistence type="predicted"/>
<keyword evidence="3" id="KW-1185">Reference proteome</keyword>
<accession>L1M981</accession>
<evidence type="ECO:0000256" key="1">
    <source>
        <dbReference type="SAM" id="Phobius"/>
    </source>
</evidence>
<dbReference type="AlphaFoldDB" id="L1M981"/>
<dbReference type="STRING" id="1035195.HMPREF9997_02544"/>
<gene>
    <name evidence="2" type="ORF">HMPREF9997_02544</name>
</gene>
<organism evidence="2 3">
    <name type="scientific">Corynebacterium durum F0235</name>
    <dbReference type="NCBI Taxonomy" id="1035195"/>
    <lineage>
        <taxon>Bacteria</taxon>
        <taxon>Bacillati</taxon>
        <taxon>Actinomycetota</taxon>
        <taxon>Actinomycetes</taxon>
        <taxon>Mycobacteriales</taxon>
        <taxon>Corynebacteriaceae</taxon>
        <taxon>Corynebacterium</taxon>
    </lineage>
</organism>
<dbReference type="HOGENOM" id="CLU_2952579_0_0_11"/>
<evidence type="ECO:0000313" key="3">
    <source>
        <dbReference type="Proteomes" id="UP000010445"/>
    </source>
</evidence>
<protein>
    <submittedName>
        <fullName evidence="2">Uncharacterized protein</fullName>
    </submittedName>
</protein>